<evidence type="ECO:0000256" key="4">
    <source>
        <dbReference type="ARBA" id="ARBA00022840"/>
    </source>
</evidence>
<comment type="caution">
    <text evidence="6">The sequence shown here is derived from an EMBL/GenBank/DDBJ whole genome shotgun (WGS) entry which is preliminary data.</text>
</comment>
<feature type="region of interest" description="Disordered" evidence="5">
    <location>
        <begin position="1"/>
        <end position="24"/>
    </location>
</feature>
<dbReference type="PANTHER" id="PTHR47960">
    <property type="entry name" value="DEAD-BOX ATP-DEPENDENT RNA HELICASE 50"/>
    <property type="match status" value="1"/>
</dbReference>
<keyword evidence="3" id="KW-0347">Helicase</keyword>
<evidence type="ECO:0008006" key="8">
    <source>
        <dbReference type="Google" id="ProtNLM"/>
    </source>
</evidence>
<evidence type="ECO:0000256" key="1">
    <source>
        <dbReference type="ARBA" id="ARBA00022741"/>
    </source>
</evidence>
<dbReference type="Proteomes" id="UP001420932">
    <property type="component" value="Unassembled WGS sequence"/>
</dbReference>
<dbReference type="Gene3D" id="3.40.50.300">
    <property type="entry name" value="P-loop containing nucleotide triphosphate hydrolases"/>
    <property type="match status" value="2"/>
</dbReference>
<organism evidence="6 7">
    <name type="scientific">Stephania yunnanensis</name>
    <dbReference type="NCBI Taxonomy" id="152371"/>
    <lineage>
        <taxon>Eukaryota</taxon>
        <taxon>Viridiplantae</taxon>
        <taxon>Streptophyta</taxon>
        <taxon>Embryophyta</taxon>
        <taxon>Tracheophyta</taxon>
        <taxon>Spermatophyta</taxon>
        <taxon>Magnoliopsida</taxon>
        <taxon>Ranunculales</taxon>
        <taxon>Menispermaceae</taxon>
        <taxon>Menispermoideae</taxon>
        <taxon>Cissampelideae</taxon>
        <taxon>Stephania</taxon>
    </lineage>
</organism>
<evidence type="ECO:0000313" key="6">
    <source>
        <dbReference type="EMBL" id="KAK9168437.1"/>
    </source>
</evidence>
<sequence>MAKGDDAIRRKKSRASRKRLRNDSSLNVSARIASIIAAKQRRKSGKRRACEGMCFSLPTLEDPFNDRHEMKSGNKENAKNLVADTSSTKLEAKQKEPEKHIVVNGKVAHNKVVSRLHKDRTKRVKTVKSNLANGGMAHAKQQGMQESLHGPSKFLSLCLQSIQNDLRHDDAFNNYLDRPLLFNMWGLEFWKCCQNGLDVLETSGPCYSVEQIAWIASTGTDLVATREKNGQSLAHPFLLFLVPSQEKALEVRSVCKPLKECGIHTVSLHAGASLDHQIQGLKSCEPEFLISTPERLVELVTLGVIDLSELSFLVVDGLESFVRNGALDKIKFIKQSIQGSHMTVICNNSFETASISAVQELVKNPMCRLSLTDSIPSKSACIHQCVHVCAPDERQSKSIQILSLESGKESLFQPINVLFVVGTSSNALGLHSTLITEGYISCDSSSNGLKAAFSEKAMISVAEIEVAGDQLDIGQFEVVILVDFPASIDLYVRILTKMARRSVRGVLHSLLCEEDAPVAGQLIQILEECGQIVPPTIREYISTSILEH</sequence>
<keyword evidence="7" id="KW-1185">Reference proteome</keyword>
<evidence type="ECO:0000256" key="3">
    <source>
        <dbReference type="ARBA" id="ARBA00022806"/>
    </source>
</evidence>
<evidence type="ECO:0000256" key="2">
    <source>
        <dbReference type="ARBA" id="ARBA00022801"/>
    </source>
</evidence>
<keyword evidence="2" id="KW-0378">Hydrolase</keyword>
<dbReference type="SUPFAM" id="SSF52540">
    <property type="entry name" value="P-loop containing nucleoside triphosphate hydrolases"/>
    <property type="match status" value="1"/>
</dbReference>
<evidence type="ECO:0000256" key="5">
    <source>
        <dbReference type="SAM" id="MobiDB-lite"/>
    </source>
</evidence>
<dbReference type="GO" id="GO:0005524">
    <property type="term" value="F:ATP binding"/>
    <property type="evidence" value="ECO:0007669"/>
    <property type="project" value="UniProtKB-KW"/>
</dbReference>
<dbReference type="AlphaFoldDB" id="A0AAP0LDX5"/>
<proteinExistence type="predicted"/>
<dbReference type="GO" id="GO:0004386">
    <property type="term" value="F:helicase activity"/>
    <property type="evidence" value="ECO:0007669"/>
    <property type="project" value="UniProtKB-KW"/>
</dbReference>
<keyword evidence="1" id="KW-0547">Nucleotide-binding</keyword>
<reference evidence="6 7" key="1">
    <citation type="submission" date="2024-01" db="EMBL/GenBank/DDBJ databases">
        <title>Genome assemblies of Stephania.</title>
        <authorList>
            <person name="Yang L."/>
        </authorList>
    </citation>
    <scope>NUCLEOTIDE SEQUENCE [LARGE SCALE GENOMIC DNA]</scope>
    <source>
        <strain evidence="6">YNDBR</strain>
        <tissue evidence="6">Leaf</tissue>
    </source>
</reference>
<name>A0AAP0LDX5_9MAGN</name>
<evidence type="ECO:0000313" key="7">
    <source>
        <dbReference type="Proteomes" id="UP001420932"/>
    </source>
</evidence>
<keyword evidence="4" id="KW-0067">ATP-binding</keyword>
<feature type="compositionally biased region" description="Basic residues" evidence="5">
    <location>
        <begin position="9"/>
        <end position="20"/>
    </location>
</feature>
<dbReference type="InterPro" id="IPR027417">
    <property type="entry name" value="P-loop_NTPase"/>
</dbReference>
<accession>A0AAP0LDX5</accession>
<dbReference type="EMBL" id="JBBNAF010000001">
    <property type="protein sequence ID" value="KAK9168437.1"/>
    <property type="molecule type" value="Genomic_DNA"/>
</dbReference>
<gene>
    <name evidence="6" type="ORF">Syun_000577</name>
</gene>
<dbReference type="GO" id="GO:0016787">
    <property type="term" value="F:hydrolase activity"/>
    <property type="evidence" value="ECO:0007669"/>
    <property type="project" value="UniProtKB-KW"/>
</dbReference>
<protein>
    <recommendedName>
        <fullName evidence="8">DEAD/DEAH box helicase domain-containing protein</fullName>
    </recommendedName>
</protein>